<dbReference type="AlphaFoldDB" id="A0A6M1L2M8"/>
<feature type="transmembrane region" description="Helical" evidence="2">
    <location>
        <begin position="95"/>
        <end position="113"/>
    </location>
</feature>
<dbReference type="RefSeq" id="WP_164445692.1">
    <property type="nucleotide sequence ID" value="NZ_SAIY01000001.1"/>
</dbReference>
<dbReference type="Proteomes" id="UP000478148">
    <property type="component" value="Unassembled WGS sequence"/>
</dbReference>
<gene>
    <name evidence="3" type="ORF">ENC19_03685</name>
</gene>
<dbReference type="EMBL" id="SAIY01000001">
    <property type="protein sequence ID" value="NGM11840.1"/>
    <property type="molecule type" value="Genomic_DNA"/>
</dbReference>
<feature type="transmembrane region" description="Helical" evidence="2">
    <location>
        <begin position="166"/>
        <end position="185"/>
    </location>
</feature>
<evidence type="ECO:0000313" key="3">
    <source>
        <dbReference type="EMBL" id="NGM11840.1"/>
    </source>
</evidence>
<name>A0A6M1L2M8_9ACTN</name>
<keyword evidence="2" id="KW-0812">Transmembrane</keyword>
<feature type="transmembrane region" description="Helical" evidence="2">
    <location>
        <begin position="133"/>
        <end position="154"/>
    </location>
</feature>
<feature type="transmembrane region" description="Helical" evidence="2">
    <location>
        <begin position="50"/>
        <end position="74"/>
    </location>
</feature>
<feature type="compositionally biased region" description="Pro residues" evidence="1">
    <location>
        <begin position="548"/>
        <end position="557"/>
    </location>
</feature>
<feature type="transmembrane region" description="Helical" evidence="2">
    <location>
        <begin position="442"/>
        <end position="469"/>
    </location>
</feature>
<proteinExistence type="predicted"/>
<feature type="transmembrane region" description="Helical" evidence="2">
    <location>
        <begin position="410"/>
        <end position="430"/>
    </location>
</feature>
<evidence type="ECO:0000256" key="2">
    <source>
        <dbReference type="SAM" id="Phobius"/>
    </source>
</evidence>
<keyword evidence="2" id="KW-1133">Transmembrane helix</keyword>
<accession>A0A6M1L2M8</accession>
<evidence type="ECO:0000256" key="1">
    <source>
        <dbReference type="SAM" id="MobiDB-lite"/>
    </source>
</evidence>
<feature type="transmembrane region" description="Helical" evidence="2">
    <location>
        <begin position="509"/>
        <end position="529"/>
    </location>
</feature>
<feature type="transmembrane region" description="Helical" evidence="2">
    <location>
        <begin position="476"/>
        <end position="497"/>
    </location>
</feature>
<keyword evidence="4" id="KW-1185">Reference proteome</keyword>
<feature type="region of interest" description="Disordered" evidence="1">
    <location>
        <begin position="538"/>
        <end position="566"/>
    </location>
</feature>
<evidence type="ECO:0000313" key="4">
    <source>
        <dbReference type="Proteomes" id="UP000478148"/>
    </source>
</evidence>
<keyword evidence="2" id="KW-0472">Membrane</keyword>
<sequence length="566" mass="59129">MERSGGGSIDSFLTWLIHPVTVAATALLILNDQVLKAAYPGWLTGKLSDVAGLVMAPPLLAVLPVLLVAGCGRLPVRRRTVRGAGPRSGHRMGDLLAAGSVLVVGMGFAAVKATPEGAATASAVWSVVNGPSVILADGTDLLALPALGLAWWTWRSAVARPSPARWLRMVAVLVVLPIAGLGVAATSAPRYDDAVALYEWRDVAVAGIGNAYHDSREPYTWWIGADDGPTFSELPEGGYELFSKQPPPAASGEDCSARDPGHCFRIVPRRLAVQESRDGGANWRVAWQVDEDARQRLATAIPGMRDVAEYLSSRALLVRDQPDGGVVVLVANGRDGFVRRDTAGRWERIGFGTLAGDSFRHQQPATPIPDVAEATVTVGWRVAVPLSVAVGSLVVLAGCATLLARRYGWFVIPIAAVGGALGLVALGVYVPYALRGANSDDAVGSVLVVALIVGMTAVPAGVAVLVANVTEPSQAVAGRICVAGTLAGAMVPLPLLLRLLTGWPPQRAAVVAVPIVAVVVMVVGVVWAIRCAVRRVPRRGSSSAGTPPWTPPDPPWPKTDDAPRTA</sequence>
<feature type="transmembrane region" description="Helical" evidence="2">
    <location>
        <begin position="382"/>
        <end position="403"/>
    </location>
</feature>
<organism evidence="3 4">
    <name type="scientific">Verrucosispora sioxanthis</name>
    <dbReference type="NCBI Taxonomy" id="2499994"/>
    <lineage>
        <taxon>Bacteria</taxon>
        <taxon>Bacillati</taxon>
        <taxon>Actinomycetota</taxon>
        <taxon>Actinomycetes</taxon>
        <taxon>Micromonosporales</taxon>
        <taxon>Micromonosporaceae</taxon>
        <taxon>Micromonospora</taxon>
    </lineage>
</organism>
<feature type="transmembrane region" description="Helical" evidence="2">
    <location>
        <begin position="12"/>
        <end position="30"/>
    </location>
</feature>
<protein>
    <submittedName>
        <fullName evidence="3">Uncharacterized protein</fullName>
    </submittedName>
</protein>
<reference evidence="3 4" key="1">
    <citation type="submission" date="2020-02" db="EMBL/GenBank/DDBJ databases">
        <title>Draft Genome Sequence of Verrucosispora sp. Strain CWR15, Isolated from Gulf of Mexico Sponge.</title>
        <authorList>
            <person name="Kennedy S.J."/>
            <person name="Cella E."/>
            <person name="Azarian T."/>
            <person name="Baker B.J."/>
            <person name="Shaw L.N."/>
        </authorList>
    </citation>
    <scope>NUCLEOTIDE SEQUENCE [LARGE SCALE GENOMIC DNA]</scope>
    <source>
        <strain evidence="3 4">CWR15</strain>
    </source>
</reference>
<comment type="caution">
    <text evidence="3">The sequence shown here is derived from an EMBL/GenBank/DDBJ whole genome shotgun (WGS) entry which is preliminary data.</text>
</comment>